<accession>A0ABT1XME2</accession>
<keyword evidence="3" id="KW-1185">Reference proteome</keyword>
<organism evidence="2 3">
    <name type="scientific">Parerythrobacter lacustris</name>
    <dbReference type="NCBI Taxonomy" id="2969984"/>
    <lineage>
        <taxon>Bacteria</taxon>
        <taxon>Pseudomonadati</taxon>
        <taxon>Pseudomonadota</taxon>
        <taxon>Alphaproteobacteria</taxon>
        <taxon>Sphingomonadales</taxon>
        <taxon>Erythrobacteraceae</taxon>
        <taxon>Parerythrobacter</taxon>
    </lineage>
</organism>
<sequence>MRIALIASPLVLLAACAEPVDRSRDTDSEPPPLAEVTESATPTPAVTAPDGMIPPSIQGKWGLVAADCTSTRGDAKGLIEVSESEIRFFESVGKLDEVTSQDEDSFRANFAFTGEGMEWTRDIEWEIGDDGTTLERSEFGEDALAEPLTYTKCS</sequence>
<evidence type="ECO:0000313" key="3">
    <source>
        <dbReference type="Proteomes" id="UP001206067"/>
    </source>
</evidence>
<comment type="caution">
    <text evidence="2">The sequence shown here is derived from an EMBL/GenBank/DDBJ whole genome shotgun (WGS) entry which is preliminary data.</text>
</comment>
<feature type="region of interest" description="Disordered" evidence="1">
    <location>
        <begin position="20"/>
        <end position="52"/>
    </location>
</feature>
<dbReference type="RefSeq" id="WP_257594590.1">
    <property type="nucleotide sequence ID" value="NZ_JANKHH010000001.1"/>
</dbReference>
<reference evidence="2 3" key="1">
    <citation type="submission" date="2022-08" db="EMBL/GenBank/DDBJ databases">
        <title>Polyphasic taxonomy analysis of Qipengyuania sp.RS5-5.</title>
        <authorList>
            <person name="Xamxidin M."/>
            <person name="Wu M."/>
        </authorList>
    </citation>
    <scope>NUCLEOTIDE SEQUENCE [LARGE SCALE GENOMIC DNA]</scope>
    <source>
        <strain evidence="2 3">RS5-5</strain>
    </source>
</reference>
<evidence type="ECO:0000256" key="1">
    <source>
        <dbReference type="SAM" id="MobiDB-lite"/>
    </source>
</evidence>
<protein>
    <submittedName>
        <fullName evidence="2">Uncharacterized protein</fullName>
    </submittedName>
</protein>
<dbReference type="PROSITE" id="PS51257">
    <property type="entry name" value="PROKAR_LIPOPROTEIN"/>
    <property type="match status" value="1"/>
</dbReference>
<proteinExistence type="predicted"/>
<dbReference type="EMBL" id="JANKHH010000001">
    <property type="protein sequence ID" value="MCR2832833.1"/>
    <property type="molecule type" value="Genomic_DNA"/>
</dbReference>
<dbReference type="Proteomes" id="UP001206067">
    <property type="component" value="Unassembled WGS sequence"/>
</dbReference>
<name>A0ABT1XME2_9SPHN</name>
<gene>
    <name evidence="2" type="ORF">NSO95_02640</name>
</gene>
<evidence type="ECO:0000313" key="2">
    <source>
        <dbReference type="EMBL" id="MCR2832833.1"/>
    </source>
</evidence>